<dbReference type="Gene3D" id="3.40.50.450">
    <property type="match status" value="1"/>
</dbReference>
<dbReference type="InterPro" id="IPR052341">
    <property type="entry name" value="LOG_family_nucleotidases"/>
</dbReference>
<dbReference type="RefSeq" id="WP_313974655.1">
    <property type="nucleotide sequence ID" value="NZ_JASJOS010000001.1"/>
</dbReference>
<evidence type="ECO:0000256" key="1">
    <source>
        <dbReference type="ARBA" id="ARBA00000274"/>
    </source>
</evidence>
<dbReference type="InterPro" id="IPR005269">
    <property type="entry name" value="LOG"/>
</dbReference>
<dbReference type="PANTHER" id="PTHR43393">
    <property type="entry name" value="CYTOKININ RIBOSIDE 5'-MONOPHOSPHATE PHOSPHORIBOHYDROLASE"/>
    <property type="match status" value="1"/>
</dbReference>
<dbReference type="InterPro" id="IPR031100">
    <property type="entry name" value="LOG_fam"/>
</dbReference>
<dbReference type="EC" id="3.2.2.n1" evidence="2"/>
<reference evidence="3" key="1">
    <citation type="submission" date="2023-05" db="EMBL/GenBank/DDBJ databases">
        <authorList>
            <person name="Zhang X."/>
        </authorList>
    </citation>
    <scope>NUCLEOTIDE SEQUENCE</scope>
    <source>
        <strain evidence="3">YF14B1</strain>
    </source>
</reference>
<comment type="catalytic activity">
    <reaction evidence="1">
        <text>AMP + H2O = D-ribose 5-phosphate + adenine</text>
        <dbReference type="Rhea" id="RHEA:20129"/>
        <dbReference type="ChEBI" id="CHEBI:15377"/>
        <dbReference type="ChEBI" id="CHEBI:16708"/>
        <dbReference type="ChEBI" id="CHEBI:78346"/>
        <dbReference type="ChEBI" id="CHEBI:456215"/>
        <dbReference type="EC" id="3.2.2.4"/>
    </reaction>
</comment>
<dbReference type="PANTHER" id="PTHR43393:SF3">
    <property type="entry name" value="LYSINE DECARBOXYLASE-LIKE PROTEIN"/>
    <property type="match status" value="1"/>
</dbReference>
<evidence type="ECO:0000313" key="4">
    <source>
        <dbReference type="Proteomes" id="UP001241110"/>
    </source>
</evidence>
<dbReference type="NCBIfam" id="TIGR00730">
    <property type="entry name" value="Rossman fold protein, TIGR00730 family"/>
    <property type="match status" value="1"/>
</dbReference>
<dbReference type="SUPFAM" id="SSF102405">
    <property type="entry name" value="MCP/YpsA-like"/>
    <property type="match status" value="1"/>
</dbReference>
<evidence type="ECO:0000313" key="3">
    <source>
        <dbReference type="EMBL" id="MDJ1478896.1"/>
    </source>
</evidence>
<dbReference type="Proteomes" id="UP001241110">
    <property type="component" value="Unassembled WGS sequence"/>
</dbReference>
<dbReference type="GO" id="GO:0005829">
    <property type="term" value="C:cytosol"/>
    <property type="evidence" value="ECO:0007669"/>
    <property type="project" value="TreeGrafter"/>
</dbReference>
<evidence type="ECO:0000256" key="2">
    <source>
        <dbReference type="RuleBase" id="RU363015"/>
    </source>
</evidence>
<dbReference type="Pfam" id="PF03641">
    <property type="entry name" value="Lysine_decarbox"/>
    <property type="match status" value="1"/>
</dbReference>
<keyword evidence="2" id="KW-0378">Hydrolase</keyword>
<keyword evidence="2" id="KW-0203">Cytokinin biosynthesis</keyword>
<dbReference type="AlphaFoldDB" id="A0AAE3QHV4"/>
<comment type="caution">
    <text evidence="3">The sequence shown here is derived from an EMBL/GenBank/DDBJ whole genome shotgun (WGS) entry which is preliminary data.</text>
</comment>
<dbReference type="GO" id="GO:0008714">
    <property type="term" value="F:AMP nucleosidase activity"/>
    <property type="evidence" value="ECO:0007669"/>
    <property type="project" value="UniProtKB-EC"/>
</dbReference>
<name>A0AAE3QHV4_9BACT</name>
<dbReference type="GO" id="GO:0009691">
    <property type="term" value="P:cytokinin biosynthetic process"/>
    <property type="evidence" value="ECO:0007669"/>
    <property type="project" value="UniProtKB-UniRule"/>
</dbReference>
<protein>
    <recommendedName>
        <fullName evidence="2">Cytokinin riboside 5'-monophosphate phosphoribohydrolase</fullName>
        <ecNumber evidence="2">3.2.2.n1</ecNumber>
    </recommendedName>
</protein>
<accession>A0AAE3QHV4</accession>
<organism evidence="3 4">
    <name type="scientific">Xanthocytophaga flava</name>
    <dbReference type="NCBI Taxonomy" id="3048013"/>
    <lineage>
        <taxon>Bacteria</taxon>
        <taxon>Pseudomonadati</taxon>
        <taxon>Bacteroidota</taxon>
        <taxon>Cytophagia</taxon>
        <taxon>Cytophagales</taxon>
        <taxon>Rhodocytophagaceae</taxon>
        <taxon>Xanthocytophaga</taxon>
    </lineage>
</organism>
<proteinExistence type="inferred from homology"/>
<gene>
    <name evidence="3" type="ORF">QNI16_00285</name>
</gene>
<comment type="similarity">
    <text evidence="2">Belongs to the LOG family.</text>
</comment>
<dbReference type="EMBL" id="JASJOS010000001">
    <property type="protein sequence ID" value="MDJ1478896.1"/>
    <property type="molecule type" value="Genomic_DNA"/>
</dbReference>
<sequence>MSEVTNTPPISNSTPVKEEKIFLEGPRSRWEELVFSFKVLLEFIRGFRVLHFVGPCVAVFGSARVAEGSPYYALASRMGAEVSKLGFTIMTGGGPGIMQAANRGAKNVGGFSIGCNIILPKEQQPNTYLDRWFECRYFFVRKVLMFKYSQAFVIMPGGIGTMDEFFEALTLIQTRKILDFPVIVMGKDYWQPVQQMMETMLKSHMIDSTDLNLMLFTDSVEEAVAHIQKHALEKY</sequence>